<evidence type="ECO:0000256" key="4">
    <source>
        <dbReference type="ARBA" id="ARBA00022840"/>
    </source>
</evidence>
<dbReference type="Gene3D" id="1.10.510.10">
    <property type="entry name" value="Transferase(Phosphotransferase) domain 1"/>
    <property type="match status" value="1"/>
</dbReference>
<dbReference type="Proteomes" id="UP001595840">
    <property type="component" value="Unassembled WGS sequence"/>
</dbReference>
<keyword evidence="3" id="KW-0418">Kinase</keyword>
<name>A0ABV8V7U2_9GAMM</name>
<dbReference type="Pfam" id="PF00069">
    <property type="entry name" value="Pkinase"/>
    <property type="match status" value="1"/>
</dbReference>
<feature type="transmembrane region" description="Helical" evidence="6">
    <location>
        <begin position="437"/>
        <end position="459"/>
    </location>
</feature>
<evidence type="ECO:0000256" key="2">
    <source>
        <dbReference type="ARBA" id="ARBA00022741"/>
    </source>
</evidence>
<dbReference type="InterPro" id="IPR011009">
    <property type="entry name" value="Kinase-like_dom_sf"/>
</dbReference>
<dbReference type="InterPro" id="IPR000719">
    <property type="entry name" value="Prot_kinase_dom"/>
</dbReference>
<keyword evidence="6" id="KW-0812">Transmembrane</keyword>
<keyword evidence="6" id="KW-1133">Transmembrane helix</keyword>
<feature type="binding site" evidence="5">
    <location>
        <position position="148"/>
    </location>
    <ligand>
        <name>ATP</name>
        <dbReference type="ChEBI" id="CHEBI:30616"/>
    </ligand>
</feature>
<dbReference type="SMART" id="SM00220">
    <property type="entry name" value="S_TKc"/>
    <property type="match status" value="1"/>
</dbReference>
<keyword evidence="4 5" id="KW-0067">ATP-binding</keyword>
<keyword evidence="2 5" id="KW-0547">Nucleotide-binding</keyword>
<dbReference type="PROSITE" id="PS00107">
    <property type="entry name" value="PROTEIN_KINASE_ATP"/>
    <property type="match status" value="1"/>
</dbReference>
<dbReference type="PROSITE" id="PS00108">
    <property type="entry name" value="PROTEIN_KINASE_ST"/>
    <property type="match status" value="1"/>
</dbReference>
<keyword evidence="6" id="KW-0472">Membrane</keyword>
<dbReference type="InterPro" id="IPR008271">
    <property type="entry name" value="Ser/Thr_kinase_AS"/>
</dbReference>
<keyword evidence="1" id="KW-0808">Transferase</keyword>
<evidence type="ECO:0000256" key="3">
    <source>
        <dbReference type="ARBA" id="ARBA00022777"/>
    </source>
</evidence>
<dbReference type="InterPro" id="IPR041617">
    <property type="entry name" value="TPR_MalT"/>
</dbReference>
<evidence type="ECO:0000256" key="5">
    <source>
        <dbReference type="PROSITE-ProRule" id="PRU10141"/>
    </source>
</evidence>
<gene>
    <name evidence="8" type="ORF">ACFOX3_13165</name>
</gene>
<dbReference type="Gene3D" id="1.25.40.10">
    <property type="entry name" value="Tetratricopeptide repeat domain"/>
    <property type="match status" value="3"/>
</dbReference>
<dbReference type="CDD" id="cd14014">
    <property type="entry name" value="STKc_PknB_like"/>
    <property type="match status" value="1"/>
</dbReference>
<dbReference type="SMART" id="SM00028">
    <property type="entry name" value="TPR"/>
    <property type="match status" value="7"/>
</dbReference>
<evidence type="ECO:0000256" key="1">
    <source>
        <dbReference type="ARBA" id="ARBA00022679"/>
    </source>
</evidence>
<accession>A0ABV8V7U2</accession>
<sequence>MAKGQGTIKSGTDELIYMAIKYSKARWQEIQLVLDQVLDQPESEQLAYLAAQCGQDHELLEEVAALLRAGQHAPAFLDRPALDLAGDFSQSLPLETSTSLEQSSSPSDYTGALIGPYRLCEEIGRGGMGLVYRAERTQGAFEQQVAIKLLLNDKGRALVIERFQREQQLLASLVHPNIAQLYDGGLTADGLAYFVMEYVAGQPIHTYCDSRKLSVDQRLRLLLQVANALGFAHQHLIVHRDIKPSNILVTADGQVKLLDFGIAKLLGETDLSDLTRTGEQLLTPGFAAPEQLTNSAITVATDVYQLGLVAYELLTGRRAYRNLATSVAKLVRAICEQEPTRPSSVVMLPVADGSDQLTYTPEQISQLRGVELPSLRRKLSGDLDAIIVKMLANKMPQRYASMDMFRADVEAYFERRPLLAQSPSWSYRSTKFVRRHWRALAAVSAFALLLVVYAGTVTYQSGQIRRALSASQIERDKAQQVSDFLVNVFKAADPNVAGLDSITAKQLLDKSQSKILTDLDNLPEIQAHMLTLIGEVYFSQGNYSNSLALLEDSLARLRRMDKPVGVELGNTLTQLAYVYAYTNRYDEAKALFDESLAIHRQLALATGAQPSYEYGEALSGYGLLQYQQRLYPQAKATLHQALAVLARFNAGNNEEHANALNNLALVEHLQGDFESAREHVEKAIAILKVVLGEAHSYYTVHLMNFVIMLTDMEYYGQAEEIAAQALQLQKSILGERHAYVASSLRNIGVLQYRLGRLTEAEAYLRESLALSIDLQGSNRMQIGATYMWLGAVLRDAGDYTAAAEALENMQEIFITTTKSGEIIGRGKSQLALLALAQGDVDRAGHTFSDALEIMSPEQIRTTYAQVGYAQTLIEAGQPTEAETLLRQALQIRLDHFPEQHSLVAEAQVLLGLALSERGASEEALALLNVGMVQLSKHALFQVGYRQRLLARGAAVQQTLTSVN</sequence>
<protein>
    <submittedName>
        <fullName evidence="8">Tetratricopeptide repeat protein</fullName>
    </submittedName>
</protein>
<evidence type="ECO:0000256" key="6">
    <source>
        <dbReference type="SAM" id="Phobius"/>
    </source>
</evidence>
<dbReference type="PROSITE" id="PS50011">
    <property type="entry name" value="PROTEIN_KINASE_DOM"/>
    <property type="match status" value="1"/>
</dbReference>
<dbReference type="Pfam" id="PF17874">
    <property type="entry name" value="TPR_MalT"/>
    <property type="match status" value="1"/>
</dbReference>
<dbReference type="PANTHER" id="PTHR43289">
    <property type="entry name" value="MITOGEN-ACTIVATED PROTEIN KINASE KINASE KINASE 20-RELATED"/>
    <property type="match status" value="1"/>
</dbReference>
<evidence type="ECO:0000313" key="9">
    <source>
        <dbReference type="Proteomes" id="UP001595840"/>
    </source>
</evidence>
<dbReference type="InterPro" id="IPR011990">
    <property type="entry name" value="TPR-like_helical_dom_sf"/>
</dbReference>
<dbReference type="PANTHER" id="PTHR43289:SF34">
    <property type="entry name" value="SERINE_THREONINE-PROTEIN KINASE YBDM-RELATED"/>
    <property type="match status" value="1"/>
</dbReference>
<comment type="caution">
    <text evidence="8">The sequence shown here is derived from an EMBL/GenBank/DDBJ whole genome shotgun (WGS) entry which is preliminary data.</text>
</comment>
<organism evidence="8 9">
    <name type="scientific">Simiduia curdlanivorans</name>
    <dbReference type="NCBI Taxonomy" id="1492769"/>
    <lineage>
        <taxon>Bacteria</taxon>
        <taxon>Pseudomonadati</taxon>
        <taxon>Pseudomonadota</taxon>
        <taxon>Gammaproteobacteria</taxon>
        <taxon>Cellvibrionales</taxon>
        <taxon>Cellvibrionaceae</taxon>
        <taxon>Simiduia</taxon>
    </lineage>
</organism>
<proteinExistence type="predicted"/>
<dbReference type="Gene3D" id="3.30.200.20">
    <property type="entry name" value="Phosphorylase Kinase, domain 1"/>
    <property type="match status" value="1"/>
</dbReference>
<evidence type="ECO:0000313" key="8">
    <source>
        <dbReference type="EMBL" id="MFC4363258.1"/>
    </source>
</evidence>
<keyword evidence="9" id="KW-1185">Reference proteome</keyword>
<dbReference type="EMBL" id="JBHSCX010000020">
    <property type="protein sequence ID" value="MFC4363258.1"/>
    <property type="molecule type" value="Genomic_DNA"/>
</dbReference>
<reference evidence="9" key="1">
    <citation type="journal article" date="2019" name="Int. J. Syst. Evol. Microbiol.">
        <title>The Global Catalogue of Microorganisms (GCM) 10K type strain sequencing project: providing services to taxonomists for standard genome sequencing and annotation.</title>
        <authorList>
            <consortium name="The Broad Institute Genomics Platform"/>
            <consortium name="The Broad Institute Genome Sequencing Center for Infectious Disease"/>
            <person name="Wu L."/>
            <person name="Ma J."/>
        </authorList>
    </citation>
    <scope>NUCLEOTIDE SEQUENCE [LARGE SCALE GENOMIC DNA]</scope>
    <source>
        <strain evidence="9">CECT 8570</strain>
    </source>
</reference>
<evidence type="ECO:0000259" key="7">
    <source>
        <dbReference type="PROSITE" id="PS50011"/>
    </source>
</evidence>
<dbReference type="SUPFAM" id="SSF48452">
    <property type="entry name" value="TPR-like"/>
    <property type="match status" value="3"/>
</dbReference>
<feature type="domain" description="Protein kinase" evidence="7">
    <location>
        <begin position="117"/>
        <end position="413"/>
    </location>
</feature>
<dbReference type="RefSeq" id="WP_290260941.1">
    <property type="nucleotide sequence ID" value="NZ_JAUFQG010000004.1"/>
</dbReference>
<dbReference type="SUPFAM" id="SSF56112">
    <property type="entry name" value="Protein kinase-like (PK-like)"/>
    <property type="match status" value="1"/>
</dbReference>
<dbReference type="InterPro" id="IPR019734">
    <property type="entry name" value="TPR_rpt"/>
</dbReference>
<dbReference type="InterPro" id="IPR017441">
    <property type="entry name" value="Protein_kinase_ATP_BS"/>
</dbReference>
<dbReference type="Pfam" id="PF13424">
    <property type="entry name" value="TPR_12"/>
    <property type="match status" value="1"/>
</dbReference>